<gene>
    <name evidence="7" type="primary">nifM</name>
    <name evidence="7" type="ORF">J1786_07395</name>
</gene>
<dbReference type="PANTHER" id="PTHR47245">
    <property type="entry name" value="PEPTIDYLPROLYL ISOMERASE"/>
    <property type="match status" value="1"/>
</dbReference>
<dbReference type="InterPro" id="IPR050245">
    <property type="entry name" value="PrsA_foldase"/>
</dbReference>
<protein>
    <recommendedName>
        <fullName evidence="3">peptidylprolyl isomerase</fullName>
        <ecNumber evidence="3">5.2.1.8</ecNumber>
    </recommendedName>
</protein>
<organism evidence="7 8">
    <name type="scientific">Rahnella perminowiae</name>
    <dbReference type="NCBI Taxonomy" id="2816244"/>
    <lineage>
        <taxon>Bacteria</taxon>
        <taxon>Pseudomonadati</taxon>
        <taxon>Pseudomonadota</taxon>
        <taxon>Gammaproteobacteria</taxon>
        <taxon>Enterobacterales</taxon>
        <taxon>Yersiniaceae</taxon>
        <taxon>Rahnella</taxon>
    </lineage>
</organism>
<name>A0ABS6KYI2_9GAMM</name>
<evidence type="ECO:0000256" key="1">
    <source>
        <dbReference type="ARBA" id="ARBA00000971"/>
    </source>
</evidence>
<evidence type="ECO:0000313" key="7">
    <source>
        <dbReference type="EMBL" id="MBU9834637.1"/>
    </source>
</evidence>
<reference evidence="7 8" key="1">
    <citation type="submission" date="2021-03" db="EMBL/GenBank/DDBJ databases">
        <title>Five novel Rahnella species.</title>
        <authorList>
            <person name="Brady C."/>
            <person name="Asselin J."/>
            <person name="Beer S."/>
            <person name="Bruberg M.B."/>
            <person name="Crampton B."/>
            <person name="Venter S."/>
            <person name="Arnold D."/>
            <person name="Denman S."/>
        </authorList>
    </citation>
    <scope>NUCLEOTIDE SEQUENCE [LARGE SCALE GENOMIC DNA]</scope>
    <source>
        <strain evidence="7 8">L72c</strain>
    </source>
</reference>
<accession>A0ABS6KYI2</accession>
<dbReference type="Proteomes" id="UP000699865">
    <property type="component" value="Unassembled WGS sequence"/>
</dbReference>
<dbReference type="Pfam" id="PF00639">
    <property type="entry name" value="Rotamase"/>
    <property type="match status" value="1"/>
</dbReference>
<dbReference type="InterPro" id="IPR023058">
    <property type="entry name" value="PPIase_PpiC_CS"/>
</dbReference>
<evidence type="ECO:0000259" key="6">
    <source>
        <dbReference type="PROSITE" id="PS50198"/>
    </source>
</evidence>
<comment type="similarity">
    <text evidence="2">Belongs to the PpiC/parvulin rotamase family.</text>
</comment>
<comment type="caution">
    <text evidence="7">The sequence shown here is derived from an EMBL/GenBank/DDBJ whole genome shotgun (WGS) entry which is preliminary data.</text>
</comment>
<dbReference type="EMBL" id="JAFMOU010000064">
    <property type="protein sequence ID" value="MBU9834637.1"/>
    <property type="molecule type" value="Genomic_DNA"/>
</dbReference>
<sequence>MSIPVWHRYSRWKLAKQMKLSEELNPTPAQYQQFIEAWQRQQVIEEAVAQVALEHALNIEPQSVEVTRQALAAELPELELTATETEELLLHQTLLREQLNWVQQQAPLPDDAQVEAWYRGHAQHFVRPEQRYTRHLLLTVEGNSPAVREQINAIARRLRDGHALFARQALRYSHCPSAMGGGILGWVGRGILYPQLEDVLFRLEAGQLSSPVETELGWHLLLCEQIRLPQPLPKAEALTRVRQQLIARQQKHYQRQWLQQLINA</sequence>
<dbReference type="InterPro" id="IPR000297">
    <property type="entry name" value="PPIase_PpiC"/>
</dbReference>
<evidence type="ECO:0000256" key="3">
    <source>
        <dbReference type="ARBA" id="ARBA00013194"/>
    </source>
</evidence>
<keyword evidence="4 5" id="KW-0697">Rotamase</keyword>
<evidence type="ECO:0000256" key="4">
    <source>
        <dbReference type="ARBA" id="ARBA00023110"/>
    </source>
</evidence>
<dbReference type="InterPro" id="IPR014282">
    <property type="entry name" value="Nitrogen_fix_NifM"/>
</dbReference>
<dbReference type="PROSITE" id="PS50198">
    <property type="entry name" value="PPIC_PPIASE_2"/>
    <property type="match status" value="1"/>
</dbReference>
<dbReference type="PANTHER" id="PTHR47245:SF2">
    <property type="entry name" value="PEPTIDYL-PROLYL CIS-TRANS ISOMERASE HP_0175-RELATED"/>
    <property type="match status" value="1"/>
</dbReference>
<evidence type="ECO:0000313" key="8">
    <source>
        <dbReference type="Proteomes" id="UP000699865"/>
    </source>
</evidence>
<comment type="catalytic activity">
    <reaction evidence="1">
        <text>[protein]-peptidylproline (omega=180) = [protein]-peptidylproline (omega=0)</text>
        <dbReference type="Rhea" id="RHEA:16237"/>
        <dbReference type="Rhea" id="RHEA-COMP:10747"/>
        <dbReference type="Rhea" id="RHEA-COMP:10748"/>
        <dbReference type="ChEBI" id="CHEBI:83833"/>
        <dbReference type="ChEBI" id="CHEBI:83834"/>
        <dbReference type="EC" id="5.2.1.8"/>
    </reaction>
</comment>
<evidence type="ECO:0000256" key="5">
    <source>
        <dbReference type="PROSITE-ProRule" id="PRU00278"/>
    </source>
</evidence>
<proteinExistence type="inferred from homology"/>
<keyword evidence="8" id="KW-1185">Reference proteome</keyword>
<keyword evidence="5" id="KW-0413">Isomerase</keyword>
<dbReference type="EC" id="5.2.1.8" evidence="3"/>
<evidence type="ECO:0000256" key="2">
    <source>
        <dbReference type="ARBA" id="ARBA00007656"/>
    </source>
</evidence>
<dbReference type="RefSeq" id="WP_217138005.1">
    <property type="nucleotide sequence ID" value="NZ_JAFMOT010000175.1"/>
</dbReference>
<dbReference type="PROSITE" id="PS01096">
    <property type="entry name" value="PPIC_PPIASE_1"/>
    <property type="match status" value="1"/>
</dbReference>
<dbReference type="NCBIfam" id="TIGR02933">
    <property type="entry name" value="nifM_nitrog"/>
    <property type="match status" value="1"/>
</dbReference>
<feature type="domain" description="PpiC" evidence="6">
    <location>
        <begin position="128"/>
        <end position="225"/>
    </location>
</feature>